<gene>
    <name evidence="1" type="ORF">KOEU_33200</name>
</gene>
<dbReference type="EMBL" id="LHUQ01000039">
    <property type="protein sequence ID" value="KON63196.1"/>
    <property type="molecule type" value="Genomic_DNA"/>
</dbReference>
<name>A0A0M0EE11_KOMEU</name>
<keyword evidence="2" id="KW-1185">Reference proteome</keyword>
<protein>
    <submittedName>
        <fullName evidence="1">Uncharacterized protein</fullName>
    </submittedName>
</protein>
<accession>A0A0M0EE11</accession>
<dbReference type="AlphaFoldDB" id="A0A0M0EE11"/>
<dbReference type="PATRIC" id="fig|33995.3.peg.3680"/>
<dbReference type="Proteomes" id="UP000037566">
    <property type="component" value="Unassembled WGS sequence"/>
</dbReference>
<proteinExistence type="predicted"/>
<reference evidence="1" key="1">
    <citation type="submission" date="2015-08" db="EMBL/GenBank/DDBJ databases">
        <title>Draft genome sequence of Komagataeibacter europaeus CECT 8546 a cellulose producer strain from vinegar produced by the traditional method.</title>
        <authorList>
            <person name="Poehlein A."/>
            <person name="Valera M.J."/>
            <person name="Haack F.S."/>
            <person name="Mas A."/>
            <person name="Daniel R."/>
            <person name="Streit W.R."/>
            <person name="Mateo E."/>
        </authorList>
    </citation>
    <scope>NUCLEOTIDE SEQUENCE [LARGE SCALE GENOMIC DNA]</scope>
    <source>
        <strain evidence="1">CECT 8546</strain>
    </source>
</reference>
<evidence type="ECO:0000313" key="2">
    <source>
        <dbReference type="Proteomes" id="UP000037566"/>
    </source>
</evidence>
<sequence>MAGRQAGQVVLSLQARTFPEGQAQRHQDRTAARQVRSVFSALLRCI</sequence>
<organism evidence="1 2">
    <name type="scientific">Komagataeibacter europaeus</name>
    <name type="common">Gluconacetobacter europaeus</name>
    <dbReference type="NCBI Taxonomy" id="33995"/>
    <lineage>
        <taxon>Bacteria</taxon>
        <taxon>Pseudomonadati</taxon>
        <taxon>Pseudomonadota</taxon>
        <taxon>Alphaproteobacteria</taxon>
        <taxon>Acetobacterales</taxon>
        <taxon>Acetobacteraceae</taxon>
        <taxon>Komagataeibacter</taxon>
    </lineage>
</organism>
<evidence type="ECO:0000313" key="1">
    <source>
        <dbReference type="EMBL" id="KON63196.1"/>
    </source>
</evidence>
<comment type="caution">
    <text evidence="1">The sequence shown here is derived from an EMBL/GenBank/DDBJ whole genome shotgun (WGS) entry which is preliminary data.</text>
</comment>